<keyword evidence="2" id="KW-1185">Reference proteome</keyword>
<dbReference type="AlphaFoldDB" id="A0AA35W7Z9"/>
<accession>A0AA35W7Z9</accession>
<organism evidence="1 2">
    <name type="scientific">Geodia barretti</name>
    <name type="common">Barrett's horny sponge</name>
    <dbReference type="NCBI Taxonomy" id="519541"/>
    <lineage>
        <taxon>Eukaryota</taxon>
        <taxon>Metazoa</taxon>
        <taxon>Porifera</taxon>
        <taxon>Demospongiae</taxon>
        <taxon>Heteroscleromorpha</taxon>
        <taxon>Tetractinellida</taxon>
        <taxon>Astrophorina</taxon>
        <taxon>Geodiidae</taxon>
        <taxon>Geodia</taxon>
    </lineage>
</organism>
<feature type="non-terminal residue" evidence="1">
    <location>
        <position position="66"/>
    </location>
</feature>
<dbReference type="EMBL" id="CASHTH010000429">
    <property type="protein sequence ID" value="CAI8001170.1"/>
    <property type="molecule type" value="Genomic_DNA"/>
</dbReference>
<feature type="non-terminal residue" evidence="1">
    <location>
        <position position="1"/>
    </location>
</feature>
<reference evidence="1" key="1">
    <citation type="submission" date="2023-03" db="EMBL/GenBank/DDBJ databases">
        <authorList>
            <person name="Steffen K."/>
            <person name="Cardenas P."/>
        </authorList>
    </citation>
    <scope>NUCLEOTIDE SEQUENCE</scope>
</reference>
<protein>
    <submittedName>
        <fullName evidence="1">Uncharacterized protein</fullName>
    </submittedName>
</protein>
<sequence length="66" mass="7216">NPLVGGNQTIIPSLGPDNRTESVSAYEARLTLVPSLPEYEGVYTCRSELSNNFVQISIKSSNPYVE</sequence>
<comment type="caution">
    <text evidence="1">The sequence shown here is derived from an EMBL/GenBank/DDBJ whole genome shotgun (WGS) entry which is preliminary data.</text>
</comment>
<dbReference type="Proteomes" id="UP001174909">
    <property type="component" value="Unassembled WGS sequence"/>
</dbReference>
<evidence type="ECO:0000313" key="1">
    <source>
        <dbReference type="EMBL" id="CAI8001170.1"/>
    </source>
</evidence>
<evidence type="ECO:0000313" key="2">
    <source>
        <dbReference type="Proteomes" id="UP001174909"/>
    </source>
</evidence>
<proteinExistence type="predicted"/>
<gene>
    <name evidence="1" type="ORF">GBAR_LOCUS3126</name>
</gene>
<name>A0AA35W7Z9_GEOBA</name>